<name>A0A1X9YPN9_9BACT</name>
<dbReference type="OrthoDB" id="9806009at2"/>
<dbReference type="KEGG" id="pact:CA264_04850"/>
<dbReference type="InterPro" id="IPR006047">
    <property type="entry name" value="GH13_cat_dom"/>
</dbReference>
<sequence length="553" mass="63960">MHNDAVQSENRLWYKDAVFYAIDVESFQDSDGDGVGDFQGLINRLDYLNDLGVDCLWILPFYTTPNRDNGYDVRDYYSIDSRLGRLSDFSELVKAAKERNIRILVDLIVHHTSNEHPWFQAASADPGSKFFNYYVWRPDKPAKESKENIFPGQESSVWAYEKSAGAYYHHLFYDFQPDLNIANQDVQREIMSIIEFWLSFGVDGFRVDAATHILDGKGVKGSRLKRPAQFLKQLRQAVNKKSKETILLAEADVEPDKVGIYYGKGDRLNMLFNFLLDNQIFLALAREEAKPIADWLKGPLPPEDCQWANFLRNLDELDLERLSASERQEVFDRFAPEENMRIFSRGIRRRLAPMLQGNRAHLEMVYSLLFSMPGSPLLVYGDEIGMGEDLEQEGRGSVRLPMQWNDAENGGFSDAPRDKVVWPPLSKGPFSYKKVNVQHQHQQQHSLLEWMKKLISTRKHCREIGWGKVKLLETDKSQVLLHCMEWQESILVFAHNLSAEKTTFSLSSKVLHPRQFVDIFTDSDYPPTQEDTTRIALSGYGYRWFRVNQIKSM</sequence>
<protein>
    <submittedName>
        <fullName evidence="2">Trehalose synthase</fullName>
    </submittedName>
</protein>
<accession>A0A1X9YPN9</accession>
<reference evidence="3" key="1">
    <citation type="submission" date="2017-05" db="EMBL/GenBank/DDBJ databases">
        <authorList>
            <person name="Ray J."/>
            <person name="Price M."/>
            <person name="Deutschbauer A."/>
        </authorList>
    </citation>
    <scope>NUCLEOTIDE SEQUENCE [LARGE SCALE GENOMIC DNA]</scope>
    <source>
        <strain evidence="3">DSM 19842</strain>
    </source>
</reference>
<dbReference type="Gene3D" id="3.90.400.10">
    <property type="entry name" value="Oligo-1,6-glucosidase, Domain 2"/>
    <property type="match status" value="1"/>
</dbReference>
<organism evidence="2 3">
    <name type="scientific">Pontibacter actiniarum</name>
    <dbReference type="NCBI Taxonomy" id="323450"/>
    <lineage>
        <taxon>Bacteria</taxon>
        <taxon>Pseudomonadati</taxon>
        <taxon>Bacteroidota</taxon>
        <taxon>Cytophagia</taxon>
        <taxon>Cytophagales</taxon>
        <taxon>Hymenobacteraceae</taxon>
        <taxon>Pontibacter</taxon>
    </lineage>
</organism>
<dbReference type="Pfam" id="PF16657">
    <property type="entry name" value="Malt_amylase_C"/>
    <property type="match status" value="1"/>
</dbReference>
<dbReference type="SUPFAM" id="SSF51445">
    <property type="entry name" value="(Trans)glycosidases"/>
    <property type="match status" value="1"/>
</dbReference>
<evidence type="ECO:0000313" key="2">
    <source>
        <dbReference type="EMBL" id="ARS34822.1"/>
    </source>
</evidence>
<dbReference type="Pfam" id="PF00128">
    <property type="entry name" value="Alpha-amylase"/>
    <property type="match status" value="1"/>
</dbReference>
<evidence type="ECO:0000259" key="1">
    <source>
        <dbReference type="SMART" id="SM00642"/>
    </source>
</evidence>
<dbReference type="EMBL" id="CP021235">
    <property type="protein sequence ID" value="ARS34822.1"/>
    <property type="molecule type" value="Genomic_DNA"/>
</dbReference>
<dbReference type="CDD" id="cd11334">
    <property type="entry name" value="AmyAc_TreS"/>
    <property type="match status" value="1"/>
</dbReference>
<dbReference type="GO" id="GO:0005975">
    <property type="term" value="P:carbohydrate metabolic process"/>
    <property type="evidence" value="ECO:0007669"/>
    <property type="project" value="InterPro"/>
</dbReference>
<feature type="domain" description="Glycosyl hydrolase family 13 catalytic" evidence="1">
    <location>
        <begin position="21"/>
        <end position="458"/>
    </location>
</feature>
<dbReference type="Gene3D" id="3.20.20.80">
    <property type="entry name" value="Glycosidases"/>
    <property type="match status" value="1"/>
</dbReference>
<dbReference type="InterPro" id="IPR032091">
    <property type="entry name" value="Malt_amylase-like_C"/>
</dbReference>
<dbReference type="InterPro" id="IPR045857">
    <property type="entry name" value="O16G_dom_2"/>
</dbReference>
<dbReference type="STRING" id="709015.GCA_000472485_00967"/>
<keyword evidence="3" id="KW-1185">Reference proteome</keyword>
<dbReference type="InterPro" id="IPR017853">
    <property type="entry name" value="GH"/>
</dbReference>
<dbReference type="Proteomes" id="UP000266292">
    <property type="component" value="Chromosome"/>
</dbReference>
<dbReference type="Gene3D" id="2.60.40.1180">
    <property type="entry name" value="Golgi alpha-mannosidase II"/>
    <property type="match status" value="1"/>
</dbReference>
<evidence type="ECO:0000313" key="3">
    <source>
        <dbReference type="Proteomes" id="UP000266292"/>
    </source>
</evidence>
<dbReference type="SUPFAM" id="SSF51011">
    <property type="entry name" value="Glycosyl hydrolase domain"/>
    <property type="match status" value="1"/>
</dbReference>
<dbReference type="AlphaFoldDB" id="A0A1X9YPN9"/>
<dbReference type="SMART" id="SM00642">
    <property type="entry name" value="Aamy"/>
    <property type="match status" value="1"/>
</dbReference>
<gene>
    <name evidence="2" type="ORF">CA264_04850</name>
</gene>
<dbReference type="PANTHER" id="PTHR10357">
    <property type="entry name" value="ALPHA-AMYLASE FAMILY MEMBER"/>
    <property type="match status" value="1"/>
</dbReference>
<dbReference type="RefSeq" id="WP_025605084.1">
    <property type="nucleotide sequence ID" value="NZ_CP021235.1"/>
</dbReference>
<dbReference type="InterPro" id="IPR013780">
    <property type="entry name" value="Glyco_hydro_b"/>
</dbReference>
<proteinExistence type="predicted"/>
<dbReference type="PANTHER" id="PTHR10357:SF219">
    <property type="entry name" value="MALTOSE ALPHA-D-GLUCOSYLTRANSFERASE"/>
    <property type="match status" value="1"/>
</dbReference>